<dbReference type="InterPro" id="IPR011008">
    <property type="entry name" value="Dimeric_a/b-barrel"/>
</dbReference>
<keyword evidence="2" id="KW-1185">Reference proteome</keyword>
<comment type="caution">
    <text evidence="1">The sequence shown here is derived from an EMBL/GenBank/DDBJ whole genome shotgun (WGS) entry which is preliminary data.</text>
</comment>
<sequence length="227" mass="25034">MVWGAGGAAGALPRPRRGWWVVYARSTTVRAHPESLESGIALIRDEIMPVVLDMDGCVGMSMLVDRLTGRCIVTTAWQSKEAMDATAEEVRPMRERASEVLGGRPQVDEWEIAVMHRDHTSAPGACVRATWVRMAPDQVDRGIDVYKMGVLPATQEFEGFCSASLMVDRREGYAVSSVTFDSREAMDRGRAKADELRERGAREAGVEIVEVGEFELALAHLRVPEMA</sequence>
<gene>
    <name evidence="1" type="ORF">FHX44_112388</name>
</gene>
<dbReference type="AlphaFoldDB" id="A0A561SNQ1"/>
<evidence type="ECO:0000313" key="2">
    <source>
        <dbReference type="Proteomes" id="UP000321261"/>
    </source>
</evidence>
<dbReference type="SUPFAM" id="SSF54909">
    <property type="entry name" value="Dimeric alpha+beta barrel"/>
    <property type="match status" value="1"/>
</dbReference>
<dbReference type="OrthoDB" id="5182530at2"/>
<evidence type="ECO:0000313" key="1">
    <source>
        <dbReference type="EMBL" id="TWF76498.1"/>
    </source>
</evidence>
<organism evidence="1 2">
    <name type="scientific">Pseudonocardia hierapolitana</name>
    <dbReference type="NCBI Taxonomy" id="1128676"/>
    <lineage>
        <taxon>Bacteria</taxon>
        <taxon>Bacillati</taxon>
        <taxon>Actinomycetota</taxon>
        <taxon>Actinomycetes</taxon>
        <taxon>Pseudonocardiales</taxon>
        <taxon>Pseudonocardiaceae</taxon>
        <taxon>Pseudonocardia</taxon>
    </lineage>
</organism>
<reference evidence="1 2" key="1">
    <citation type="submission" date="2019-06" db="EMBL/GenBank/DDBJ databases">
        <title>Sequencing the genomes of 1000 actinobacteria strains.</title>
        <authorList>
            <person name="Klenk H.-P."/>
        </authorList>
    </citation>
    <scope>NUCLEOTIDE SEQUENCE [LARGE SCALE GENOMIC DNA]</scope>
    <source>
        <strain evidence="1 2">DSM 45671</strain>
    </source>
</reference>
<protein>
    <recommendedName>
        <fullName evidence="3">Antibiotic biosynthesis monooxygenase</fullName>
    </recommendedName>
</protein>
<dbReference type="Proteomes" id="UP000321261">
    <property type="component" value="Unassembled WGS sequence"/>
</dbReference>
<accession>A0A561SNQ1</accession>
<evidence type="ECO:0008006" key="3">
    <source>
        <dbReference type="Google" id="ProtNLM"/>
    </source>
</evidence>
<proteinExistence type="predicted"/>
<name>A0A561SNQ1_9PSEU</name>
<dbReference type="EMBL" id="VIWU01000001">
    <property type="protein sequence ID" value="TWF76498.1"/>
    <property type="molecule type" value="Genomic_DNA"/>
</dbReference>
<dbReference type="Gene3D" id="3.30.70.100">
    <property type="match status" value="1"/>
</dbReference>